<dbReference type="AlphaFoldDB" id="A0A0W1R878"/>
<evidence type="ECO:0000256" key="3">
    <source>
        <dbReference type="ARBA" id="ARBA00023002"/>
    </source>
</evidence>
<dbReference type="InterPro" id="IPR023210">
    <property type="entry name" value="NADP_OxRdtase_dom"/>
</dbReference>
<keyword evidence="2" id="KW-0521">NADP</keyword>
<sequence length="247" mass="27218">MGLDGDAGVESVRTAVEMGYRHLDTAQIYDNEATVGEGLAESTVPRNDVLVATKVWADKLGYHDVLSSTTESLERLQVDCADLVYVHRPIDTYDPEQTLAAFDELVDAGRTRHVGVSNFTLAELDEAIDLLDAPLFAHQTEMHPLFYSPALVSHAREHDYSLVAYSPLAAGKVFEIPELTEIAEKHDTDEAAVSVAWLAGKENVVTIPKASSEAHMRANLAAADLELDEEDVRKIESIEREEELFPE</sequence>
<dbReference type="InterPro" id="IPR018170">
    <property type="entry name" value="Aldo/ket_reductase_CS"/>
</dbReference>
<dbReference type="PROSITE" id="PS00062">
    <property type="entry name" value="ALDOKETO_REDUCTASE_2"/>
    <property type="match status" value="1"/>
</dbReference>
<evidence type="ECO:0000256" key="2">
    <source>
        <dbReference type="ARBA" id="ARBA00022857"/>
    </source>
</evidence>
<keyword evidence="3" id="KW-0560">Oxidoreductase</keyword>
<dbReference type="GO" id="GO:0016616">
    <property type="term" value="F:oxidoreductase activity, acting on the CH-OH group of donors, NAD or NADP as acceptor"/>
    <property type="evidence" value="ECO:0007669"/>
    <property type="project" value="UniProtKB-ARBA"/>
</dbReference>
<accession>A0A0W1R878</accession>
<organism evidence="5 6">
    <name type="scientific">Haloprofundus marisrubri</name>
    <dbReference type="NCBI Taxonomy" id="1514971"/>
    <lineage>
        <taxon>Archaea</taxon>
        <taxon>Methanobacteriati</taxon>
        <taxon>Methanobacteriota</taxon>
        <taxon>Stenosarchaea group</taxon>
        <taxon>Halobacteria</taxon>
        <taxon>Halobacteriales</taxon>
        <taxon>Haloferacaceae</taxon>
        <taxon>Haloprofundus</taxon>
    </lineage>
</organism>
<dbReference type="PIRSF" id="PIRSF000097">
    <property type="entry name" value="AKR"/>
    <property type="match status" value="1"/>
</dbReference>
<gene>
    <name evidence="5" type="ORF">AUR64_16830</name>
</gene>
<dbReference type="PROSITE" id="PS00798">
    <property type="entry name" value="ALDOKETO_REDUCTASE_1"/>
    <property type="match status" value="1"/>
</dbReference>
<dbReference type="InterPro" id="IPR020471">
    <property type="entry name" value="AKR"/>
</dbReference>
<dbReference type="SUPFAM" id="SSF51430">
    <property type="entry name" value="NAD(P)-linked oxidoreductase"/>
    <property type="match status" value="1"/>
</dbReference>
<dbReference type="PANTHER" id="PTHR43827:SF3">
    <property type="entry name" value="NADP-DEPENDENT OXIDOREDUCTASE DOMAIN-CONTAINING PROTEIN"/>
    <property type="match status" value="1"/>
</dbReference>
<comment type="caution">
    <text evidence="5">The sequence shown here is derived from an EMBL/GenBank/DDBJ whole genome shotgun (WGS) entry which is preliminary data.</text>
</comment>
<dbReference type="PANTHER" id="PTHR43827">
    <property type="entry name" value="2,5-DIKETO-D-GLUCONIC ACID REDUCTASE"/>
    <property type="match status" value="1"/>
</dbReference>
<dbReference type="PRINTS" id="PR00069">
    <property type="entry name" value="ALDKETRDTASE"/>
</dbReference>
<name>A0A0W1R878_9EURY</name>
<reference evidence="5 6" key="1">
    <citation type="submission" date="2015-12" db="EMBL/GenBank/DDBJ databases">
        <title>Haloprofundus marisrubri gen. nov., sp. nov., an extremely halophilic archaeon isolated from the Discovery deep brine-seawater interface in the Red Sea.</title>
        <authorList>
            <person name="Zhang G."/>
            <person name="Stingl U."/>
            <person name="Rashid M."/>
        </authorList>
    </citation>
    <scope>NUCLEOTIDE SEQUENCE [LARGE SCALE GENOMIC DNA]</scope>
    <source>
        <strain evidence="5 6">SB9</strain>
    </source>
</reference>
<feature type="domain" description="NADP-dependent oxidoreductase" evidence="4">
    <location>
        <begin position="10"/>
        <end position="239"/>
    </location>
</feature>
<dbReference type="InterPro" id="IPR036812">
    <property type="entry name" value="NAD(P)_OxRdtase_dom_sf"/>
</dbReference>
<dbReference type="Proteomes" id="UP000054387">
    <property type="component" value="Unassembled WGS sequence"/>
</dbReference>
<protein>
    <submittedName>
        <fullName evidence="5">Aldehyde oxidoreductase</fullName>
    </submittedName>
</protein>
<dbReference type="STRING" id="1514971.AUR64_16830"/>
<comment type="similarity">
    <text evidence="1">Belongs to the aldo/keto reductase family.</text>
</comment>
<keyword evidence="6" id="KW-1185">Reference proteome</keyword>
<proteinExistence type="inferred from homology"/>
<evidence type="ECO:0000256" key="1">
    <source>
        <dbReference type="ARBA" id="ARBA00007905"/>
    </source>
</evidence>
<evidence type="ECO:0000313" key="6">
    <source>
        <dbReference type="Proteomes" id="UP000054387"/>
    </source>
</evidence>
<dbReference type="OrthoDB" id="275427at2157"/>
<dbReference type="Gene3D" id="3.20.20.100">
    <property type="entry name" value="NADP-dependent oxidoreductase domain"/>
    <property type="match status" value="1"/>
</dbReference>
<dbReference type="EMBL" id="LOPU01000029">
    <property type="protein sequence ID" value="KTG09576.1"/>
    <property type="molecule type" value="Genomic_DNA"/>
</dbReference>
<dbReference type="Pfam" id="PF00248">
    <property type="entry name" value="Aldo_ket_red"/>
    <property type="match status" value="1"/>
</dbReference>
<evidence type="ECO:0000259" key="4">
    <source>
        <dbReference type="Pfam" id="PF00248"/>
    </source>
</evidence>
<evidence type="ECO:0000313" key="5">
    <source>
        <dbReference type="EMBL" id="KTG09576.1"/>
    </source>
</evidence>